<dbReference type="PROSITE" id="PS51007">
    <property type="entry name" value="CYTC"/>
    <property type="match status" value="1"/>
</dbReference>
<evidence type="ECO:0000259" key="8">
    <source>
        <dbReference type="PROSITE" id="PS51007"/>
    </source>
</evidence>
<keyword evidence="1" id="KW-0813">Transport</keyword>
<evidence type="ECO:0000256" key="1">
    <source>
        <dbReference type="ARBA" id="ARBA00022448"/>
    </source>
</evidence>
<reference evidence="9 10" key="1">
    <citation type="submission" date="2019-06" db="EMBL/GenBank/DDBJ databases">
        <title>Quisquiliibacterium sp. nov., isolated from a maize field.</title>
        <authorList>
            <person name="Lin S.-Y."/>
            <person name="Tsai C.-F."/>
            <person name="Young C.-C."/>
        </authorList>
    </citation>
    <scope>NUCLEOTIDE SEQUENCE [LARGE SCALE GENOMIC DNA]</scope>
    <source>
        <strain evidence="9 10">CC-CFT501</strain>
    </source>
</reference>
<dbReference type="AlphaFoldDB" id="A0A5C8P2E1"/>
<dbReference type="InterPro" id="IPR036909">
    <property type="entry name" value="Cyt_c-like_dom_sf"/>
</dbReference>
<dbReference type="EMBL" id="VDUY01000002">
    <property type="protein sequence ID" value="TXL67376.1"/>
    <property type="molecule type" value="Genomic_DNA"/>
</dbReference>
<keyword evidence="10" id="KW-1185">Reference proteome</keyword>
<keyword evidence="4" id="KW-0249">Electron transport</keyword>
<dbReference type="PANTHER" id="PTHR33751">
    <property type="entry name" value="CBB3-TYPE CYTOCHROME C OXIDASE SUBUNIT FIXP"/>
    <property type="match status" value="1"/>
</dbReference>
<dbReference type="InterPro" id="IPR050597">
    <property type="entry name" value="Cytochrome_c_Oxidase_Subunit"/>
</dbReference>
<dbReference type="PANTHER" id="PTHR33751:SF9">
    <property type="entry name" value="CYTOCHROME C4"/>
    <property type="match status" value="1"/>
</dbReference>
<proteinExistence type="predicted"/>
<evidence type="ECO:0000313" key="10">
    <source>
        <dbReference type="Proteomes" id="UP000321548"/>
    </source>
</evidence>
<sequence>MTKLSKLKLAAALSVAGFAVLASPAVAGDIAKGKEKADQVCAACHGKDGNTPIDPSYPKLAGQFRDYLETALTDYQAERRTNAIMVGQAKALSRDDIRNLAAYYASLPTQLSVRR</sequence>
<name>A0A5C8P2E1_9BURK</name>
<feature type="domain" description="Cytochrome c" evidence="8">
    <location>
        <begin position="28"/>
        <end position="108"/>
    </location>
</feature>
<keyword evidence="7" id="KW-0732">Signal</keyword>
<evidence type="ECO:0000256" key="6">
    <source>
        <dbReference type="PROSITE-ProRule" id="PRU00433"/>
    </source>
</evidence>
<evidence type="ECO:0000256" key="5">
    <source>
        <dbReference type="ARBA" id="ARBA00023004"/>
    </source>
</evidence>
<gene>
    <name evidence="9" type="ORF">FHP08_07195</name>
</gene>
<evidence type="ECO:0000256" key="4">
    <source>
        <dbReference type="ARBA" id="ARBA00022982"/>
    </source>
</evidence>
<keyword evidence="2 6" id="KW-0349">Heme</keyword>
<evidence type="ECO:0000313" key="9">
    <source>
        <dbReference type="EMBL" id="TXL67376.1"/>
    </source>
</evidence>
<feature type="chain" id="PRO_5023143250" evidence="7">
    <location>
        <begin position="28"/>
        <end position="115"/>
    </location>
</feature>
<dbReference type="Proteomes" id="UP000321548">
    <property type="component" value="Unassembled WGS sequence"/>
</dbReference>
<dbReference type="SUPFAM" id="SSF46626">
    <property type="entry name" value="Cytochrome c"/>
    <property type="match status" value="1"/>
</dbReference>
<dbReference type="Pfam" id="PF00034">
    <property type="entry name" value="Cytochrom_C"/>
    <property type="match status" value="1"/>
</dbReference>
<accession>A0A5C8P2E1</accession>
<evidence type="ECO:0000256" key="3">
    <source>
        <dbReference type="ARBA" id="ARBA00022723"/>
    </source>
</evidence>
<dbReference type="InterPro" id="IPR009056">
    <property type="entry name" value="Cyt_c-like_dom"/>
</dbReference>
<feature type="signal peptide" evidence="7">
    <location>
        <begin position="1"/>
        <end position="27"/>
    </location>
</feature>
<organism evidence="9 10">
    <name type="scientific">Zeimonas arvi</name>
    <dbReference type="NCBI Taxonomy" id="2498847"/>
    <lineage>
        <taxon>Bacteria</taxon>
        <taxon>Pseudomonadati</taxon>
        <taxon>Pseudomonadota</taxon>
        <taxon>Betaproteobacteria</taxon>
        <taxon>Burkholderiales</taxon>
        <taxon>Burkholderiaceae</taxon>
        <taxon>Zeimonas</taxon>
    </lineage>
</organism>
<protein>
    <submittedName>
        <fullName evidence="9">Cytochrome c</fullName>
    </submittedName>
</protein>
<dbReference type="OrthoDB" id="8777614at2"/>
<keyword evidence="5 6" id="KW-0408">Iron</keyword>
<dbReference type="GO" id="GO:0020037">
    <property type="term" value="F:heme binding"/>
    <property type="evidence" value="ECO:0007669"/>
    <property type="project" value="InterPro"/>
</dbReference>
<dbReference type="Gene3D" id="1.10.760.10">
    <property type="entry name" value="Cytochrome c-like domain"/>
    <property type="match status" value="1"/>
</dbReference>
<dbReference type="GO" id="GO:0009055">
    <property type="term" value="F:electron transfer activity"/>
    <property type="evidence" value="ECO:0007669"/>
    <property type="project" value="InterPro"/>
</dbReference>
<comment type="caution">
    <text evidence="9">The sequence shown here is derived from an EMBL/GenBank/DDBJ whole genome shotgun (WGS) entry which is preliminary data.</text>
</comment>
<evidence type="ECO:0000256" key="7">
    <source>
        <dbReference type="SAM" id="SignalP"/>
    </source>
</evidence>
<dbReference type="RefSeq" id="WP_147703692.1">
    <property type="nucleotide sequence ID" value="NZ_VDUY01000002.1"/>
</dbReference>
<evidence type="ECO:0000256" key="2">
    <source>
        <dbReference type="ARBA" id="ARBA00022617"/>
    </source>
</evidence>
<keyword evidence="3 6" id="KW-0479">Metal-binding</keyword>
<dbReference type="GO" id="GO:0046872">
    <property type="term" value="F:metal ion binding"/>
    <property type="evidence" value="ECO:0007669"/>
    <property type="project" value="UniProtKB-KW"/>
</dbReference>